<evidence type="ECO:0000256" key="2">
    <source>
        <dbReference type="SAM" id="Phobius"/>
    </source>
</evidence>
<proteinExistence type="evidence at transcript level"/>
<accession>C0P352</accession>
<evidence type="ECO:0000313" key="3">
    <source>
        <dbReference type="EMBL" id="ACN27418.1"/>
    </source>
</evidence>
<dbReference type="EMBL" id="BT062721">
    <property type="protein sequence ID" value="ACN27418.1"/>
    <property type="molecule type" value="mRNA"/>
</dbReference>
<evidence type="ECO:0000256" key="1">
    <source>
        <dbReference type="SAM" id="MobiDB-lite"/>
    </source>
</evidence>
<feature type="region of interest" description="Disordered" evidence="1">
    <location>
        <begin position="256"/>
        <end position="277"/>
    </location>
</feature>
<reference evidence="3" key="2">
    <citation type="submission" date="2012-06" db="EMBL/GenBank/DDBJ databases">
        <authorList>
            <person name="Yu Y."/>
            <person name="Currie J."/>
            <person name="Lomeli R."/>
            <person name="Angelova A."/>
            <person name="Collura K."/>
            <person name="Wissotski M."/>
            <person name="Campos D."/>
            <person name="Kudrna D."/>
            <person name="Golser W."/>
            <person name="Ashely E."/>
            <person name="Descour A."/>
            <person name="Fernandes J."/>
            <person name="Soderlund C."/>
            <person name="Walbot V."/>
        </authorList>
    </citation>
    <scope>NUCLEOTIDE SEQUENCE</scope>
    <source>
        <strain evidence="3">B73</strain>
    </source>
</reference>
<feature type="region of interest" description="Disordered" evidence="1">
    <location>
        <begin position="221"/>
        <end position="242"/>
    </location>
</feature>
<keyword evidence="2" id="KW-0472">Membrane</keyword>
<protein>
    <submittedName>
        <fullName evidence="3">Uncharacterized protein</fullName>
    </submittedName>
</protein>
<sequence>MHARRRTPRVGSSSIARTSLPPLLISARGSETASWLAAGRRRDAVGDVDAGGASEEAAEDGAHGAAGRLVQPPHHGAPFLLVLLPPPPPLLLLAAATEPQHAVVLRAVAGAADGGGVRGSGGGGRPTAVPLRVEQREDRGAAVPDAAEARHGALGHRLLPLGEGVAAEVHLAARVAVHHPGAAVPRRQLAAVITPHAAAAVVVVVVVVRVRRRAGAAAGALLPSSSSSSLAPRHGHRPDELGVGLGPLVQAHIAGPHRRARVHAPDGRLAVAPGGHY</sequence>
<keyword evidence="2" id="KW-1133">Transmembrane helix</keyword>
<organism evidence="3">
    <name type="scientific">Zea mays</name>
    <name type="common">Maize</name>
    <dbReference type="NCBI Taxonomy" id="4577"/>
    <lineage>
        <taxon>Eukaryota</taxon>
        <taxon>Viridiplantae</taxon>
        <taxon>Streptophyta</taxon>
        <taxon>Embryophyta</taxon>
        <taxon>Tracheophyta</taxon>
        <taxon>Spermatophyta</taxon>
        <taxon>Magnoliopsida</taxon>
        <taxon>Liliopsida</taxon>
        <taxon>Poales</taxon>
        <taxon>Poaceae</taxon>
        <taxon>PACMAD clade</taxon>
        <taxon>Panicoideae</taxon>
        <taxon>Andropogonodae</taxon>
        <taxon>Andropogoneae</taxon>
        <taxon>Tripsacinae</taxon>
        <taxon>Zea</taxon>
    </lineage>
</organism>
<feature type="transmembrane region" description="Helical" evidence="2">
    <location>
        <begin position="189"/>
        <end position="208"/>
    </location>
</feature>
<keyword evidence="2" id="KW-0812">Transmembrane</keyword>
<dbReference type="AlphaFoldDB" id="C0P352"/>
<name>C0P352_MAIZE</name>
<reference evidence="3" key="1">
    <citation type="journal article" date="2009" name="PLoS Genet.">
        <title>Sequencing, mapping, and analysis of 27,455 maize full-length cDNAs.</title>
        <authorList>
            <person name="Soderlund C."/>
            <person name="Descour A."/>
            <person name="Kudrna D."/>
            <person name="Bomhoff M."/>
            <person name="Boyd L."/>
            <person name="Currie J."/>
            <person name="Angelova A."/>
            <person name="Collura K."/>
            <person name="Wissotski M."/>
            <person name="Ashley E."/>
            <person name="Morrow D."/>
            <person name="Fernandes J."/>
            <person name="Walbot V."/>
            <person name="Yu Y."/>
        </authorList>
    </citation>
    <scope>NUCLEOTIDE SEQUENCE</scope>
    <source>
        <strain evidence="3">B73</strain>
    </source>
</reference>